<comment type="caution">
    <text evidence="1">The sequence shown here is derived from an EMBL/GenBank/DDBJ whole genome shotgun (WGS) entry which is preliminary data.</text>
</comment>
<dbReference type="GO" id="GO:0007166">
    <property type="term" value="P:cell surface receptor signaling pathway"/>
    <property type="evidence" value="ECO:0007669"/>
    <property type="project" value="InterPro"/>
</dbReference>
<reference evidence="1" key="1">
    <citation type="submission" date="2023-03" db="EMBL/GenBank/DDBJ databases">
        <title>Massive genome expansion in bonnet fungi (Mycena s.s.) driven by repeated elements and novel gene families across ecological guilds.</title>
        <authorList>
            <consortium name="Lawrence Berkeley National Laboratory"/>
            <person name="Harder C.B."/>
            <person name="Miyauchi S."/>
            <person name="Viragh M."/>
            <person name="Kuo A."/>
            <person name="Thoen E."/>
            <person name="Andreopoulos B."/>
            <person name="Lu D."/>
            <person name="Skrede I."/>
            <person name="Drula E."/>
            <person name="Henrissat B."/>
            <person name="Morin E."/>
            <person name="Kohler A."/>
            <person name="Barry K."/>
            <person name="LaButti K."/>
            <person name="Morin E."/>
            <person name="Salamov A."/>
            <person name="Lipzen A."/>
            <person name="Mereny Z."/>
            <person name="Hegedus B."/>
            <person name="Baldrian P."/>
            <person name="Stursova M."/>
            <person name="Weitz H."/>
            <person name="Taylor A."/>
            <person name="Grigoriev I.V."/>
            <person name="Nagy L.G."/>
            <person name="Martin F."/>
            <person name="Kauserud H."/>
        </authorList>
    </citation>
    <scope>NUCLEOTIDE SEQUENCE</scope>
    <source>
        <strain evidence="1">CBHHK002</strain>
    </source>
</reference>
<name>A0AAD7ALY8_9AGAR</name>
<dbReference type="EMBL" id="JARIHO010000004">
    <property type="protein sequence ID" value="KAJ7362701.1"/>
    <property type="molecule type" value="Genomic_DNA"/>
</dbReference>
<dbReference type="Gene3D" id="1.20.930.20">
    <property type="entry name" value="Adaptor protein Cbl, N-terminal domain"/>
    <property type="match status" value="1"/>
</dbReference>
<dbReference type="AlphaFoldDB" id="A0AAD7ALY8"/>
<protein>
    <submittedName>
        <fullName evidence="1">Uncharacterized protein</fullName>
    </submittedName>
</protein>
<organism evidence="1 2">
    <name type="scientific">Mycena albidolilacea</name>
    <dbReference type="NCBI Taxonomy" id="1033008"/>
    <lineage>
        <taxon>Eukaryota</taxon>
        <taxon>Fungi</taxon>
        <taxon>Dikarya</taxon>
        <taxon>Basidiomycota</taxon>
        <taxon>Agaricomycotina</taxon>
        <taxon>Agaricomycetes</taxon>
        <taxon>Agaricomycetidae</taxon>
        <taxon>Agaricales</taxon>
        <taxon>Marasmiineae</taxon>
        <taxon>Mycenaceae</taxon>
        <taxon>Mycena</taxon>
    </lineage>
</organism>
<evidence type="ECO:0000313" key="1">
    <source>
        <dbReference type="EMBL" id="KAJ7362701.1"/>
    </source>
</evidence>
<gene>
    <name evidence="1" type="ORF">DFH08DRAFT_950936</name>
</gene>
<dbReference type="CDD" id="cd21037">
    <property type="entry name" value="MLKL_NTD"/>
    <property type="match status" value="1"/>
</dbReference>
<keyword evidence="2" id="KW-1185">Reference proteome</keyword>
<dbReference type="InterPro" id="IPR059179">
    <property type="entry name" value="MLKL-like_MCAfunc"/>
</dbReference>
<dbReference type="InterPro" id="IPR036537">
    <property type="entry name" value="Adaptor_Cbl_N_dom_sf"/>
</dbReference>
<proteinExistence type="predicted"/>
<dbReference type="Proteomes" id="UP001218218">
    <property type="component" value="Unassembled WGS sequence"/>
</dbReference>
<evidence type="ECO:0000313" key="2">
    <source>
        <dbReference type="Proteomes" id="UP001218218"/>
    </source>
</evidence>
<sequence length="204" mass="22293">MSQESIPCGSPLPLTGKEIYPLNLLSTSLHALKESAEAFPPLSSAVGGVLAVWEIAERAKHSKSAARDIALRTKDILDVIADAIPDGSIISPSILIRIERFTLLLNEIRCSMEAITLSSGVSRVMHLNRNEQVLRGINLRLDEAYRDFVTASVLCVEVQQIRPSDQQMHTLDGVHKIADATDTLTLDLSSVMFYIKISVFLAGP</sequence>
<accession>A0AAD7ALY8</accession>